<reference evidence="6" key="1">
    <citation type="journal article" date="2021" name="PeerJ">
        <title>Extensive microbial diversity within the chicken gut microbiome revealed by metagenomics and culture.</title>
        <authorList>
            <person name="Gilroy R."/>
            <person name="Ravi A."/>
            <person name="Getino M."/>
            <person name="Pursley I."/>
            <person name="Horton D.L."/>
            <person name="Alikhan N.F."/>
            <person name="Baker D."/>
            <person name="Gharbi K."/>
            <person name="Hall N."/>
            <person name="Watson M."/>
            <person name="Adriaenssens E.M."/>
            <person name="Foster-Nyarko E."/>
            <person name="Jarju S."/>
            <person name="Secka A."/>
            <person name="Antonio M."/>
            <person name="Oren A."/>
            <person name="Chaudhuri R.R."/>
            <person name="La Ragione R."/>
            <person name="Hildebrand F."/>
            <person name="Pallen M.J."/>
        </authorList>
    </citation>
    <scope>NUCLEOTIDE SEQUENCE</scope>
    <source>
        <strain evidence="6">B5-657</strain>
    </source>
</reference>
<organism evidence="6 7">
    <name type="scientific">Candidatus Cellulosilyticum pullistercoris</name>
    <dbReference type="NCBI Taxonomy" id="2838521"/>
    <lineage>
        <taxon>Bacteria</taxon>
        <taxon>Bacillati</taxon>
        <taxon>Bacillota</taxon>
        <taxon>Clostridia</taxon>
        <taxon>Lachnospirales</taxon>
        <taxon>Cellulosilyticaceae</taxon>
        <taxon>Cellulosilyticum</taxon>
    </lineage>
</organism>
<dbReference type="GO" id="GO:0005737">
    <property type="term" value="C:cytoplasm"/>
    <property type="evidence" value="ECO:0007669"/>
    <property type="project" value="TreeGrafter"/>
</dbReference>
<evidence type="ECO:0000256" key="3">
    <source>
        <dbReference type="ARBA" id="ARBA00022723"/>
    </source>
</evidence>
<gene>
    <name evidence="6" type="ORF">H9872_05095</name>
</gene>
<evidence type="ECO:0000313" key="6">
    <source>
        <dbReference type="EMBL" id="MBU3804118.1"/>
    </source>
</evidence>
<dbReference type="Gene3D" id="3.30.70.120">
    <property type="match status" value="1"/>
</dbReference>
<feature type="binding site" evidence="5">
    <location>
        <position position="66"/>
    </location>
    <ligand>
        <name>a divalent metal cation</name>
        <dbReference type="ChEBI" id="CHEBI:60240"/>
        <label>1</label>
    </ligand>
</feature>
<accession>A0A9E2KCL9</accession>
<keyword evidence="3 4" id="KW-0479">Metal-binding</keyword>
<feature type="binding site" evidence="5">
    <location>
        <position position="65"/>
    </location>
    <ligand>
        <name>a divalent metal cation</name>
        <dbReference type="ChEBI" id="CHEBI:60240"/>
        <label>1</label>
    </ligand>
</feature>
<evidence type="ECO:0000313" key="7">
    <source>
        <dbReference type="Proteomes" id="UP000824229"/>
    </source>
</evidence>
<dbReference type="PROSITE" id="PS51257">
    <property type="entry name" value="PROKAR_LIPOPROTEIN"/>
    <property type="match status" value="1"/>
</dbReference>
<evidence type="ECO:0000256" key="4">
    <source>
        <dbReference type="PIRNR" id="PIRNR037489"/>
    </source>
</evidence>
<dbReference type="Proteomes" id="UP000824229">
    <property type="component" value="Unassembled WGS sequence"/>
</dbReference>
<feature type="binding site" evidence="5">
    <location>
        <position position="104"/>
    </location>
    <ligand>
        <name>a divalent metal cation</name>
        <dbReference type="ChEBI" id="CHEBI:60240"/>
        <label>1</label>
    </ligand>
</feature>
<evidence type="ECO:0000256" key="1">
    <source>
        <dbReference type="ARBA" id="ARBA00006964"/>
    </source>
</evidence>
<comment type="similarity">
    <text evidence="1 4">Belongs to the GTP cyclohydrolase I type 2/NIF3 family.</text>
</comment>
<dbReference type="EMBL" id="JAHLFQ010000113">
    <property type="protein sequence ID" value="MBU3804118.1"/>
    <property type="molecule type" value="Genomic_DNA"/>
</dbReference>
<dbReference type="PANTHER" id="PTHR13799">
    <property type="entry name" value="NGG1 INTERACTING FACTOR 3"/>
    <property type="match status" value="1"/>
</dbReference>
<sequence>MPRLKEIIKVLEGFAPPYLAESWDNVGLMVGSASCDVQKVLCALDLNHEVIDEAIDLGANCIVTHHPFLFKPIRSINLETIQGQMIEKLIKHQIAVYSMHTNYDITTGGLNDYLANQLGLKDIQILSKTYEEKLYKGVIYVPCSHLEQVRDVVIKNMTCDIGKYAGCTFSKQGEGTFIPLEGSKPYIGETGYVEKVNENELSFIGTYQEVEHIIKEAKKVHPYEEVAVDVYPLENMKKVYGIGRYGELEEALSLETFVEKVKKIFNLEHIRITDLKERTIKRVAICSGAGSEYISRAAQVADVYLTGDLKFHEGQMAKSLGLTIIDVGHYASEQIALVPIGDCIQKAFPVCEIYYSKINGETLFIK</sequence>
<evidence type="ECO:0000256" key="2">
    <source>
        <dbReference type="ARBA" id="ARBA00022112"/>
    </source>
</evidence>
<reference evidence="6" key="2">
    <citation type="submission" date="2021-04" db="EMBL/GenBank/DDBJ databases">
        <authorList>
            <person name="Gilroy R."/>
        </authorList>
    </citation>
    <scope>NUCLEOTIDE SEQUENCE</scope>
    <source>
        <strain evidence="6">B5-657</strain>
    </source>
</reference>
<proteinExistence type="inferred from homology"/>
<dbReference type="FunFam" id="3.40.1390.30:FF:000001">
    <property type="entry name" value="GTP cyclohydrolase 1 type 2"/>
    <property type="match status" value="1"/>
</dbReference>
<dbReference type="SUPFAM" id="SSF102705">
    <property type="entry name" value="NIF3 (NGG1p interacting factor 3)-like"/>
    <property type="match status" value="1"/>
</dbReference>
<dbReference type="GO" id="GO:0046872">
    <property type="term" value="F:metal ion binding"/>
    <property type="evidence" value="ECO:0007669"/>
    <property type="project" value="UniProtKB-UniRule"/>
</dbReference>
<dbReference type="Gene3D" id="3.40.1390.30">
    <property type="entry name" value="NIF3 (NGG1p interacting factor 3)-like"/>
    <property type="match status" value="1"/>
</dbReference>
<feature type="binding site" evidence="5">
    <location>
        <position position="333"/>
    </location>
    <ligand>
        <name>a divalent metal cation</name>
        <dbReference type="ChEBI" id="CHEBI:60240"/>
        <label>1</label>
    </ligand>
</feature>
<dbReference type="InterPro" id="IPR036069">
    <property type="entry name" value="DUF34/NIF3_sf"/>
</dbReference>
<dbReference type="InterPro" id="IPR015867">
    <property type="entry name" value="N-reg_PII/ATP_PRibTrfase_C"/>
</dbReference>
<evidence type="ECO:0000256" key="5">
    <source>
        <dbReference type="PIRSR" id="PIRSR602678-1"/>
    </source>
</evidence>
<dbReference type="NCBIfam" id="TIGR00486">
    <property type="entry name" value="YbgI_SA1388"/>
    <property type="match status" value="1"/>
</dbReference>
<dbReference type="InterPro" id="IPR002678">
    <property type="entry name" value="DUF34/NIF3"/>
</dbReference>
<dbReference type="InterPro" id="IPR017221">
    <property type="entry name" value="DUF34/NIF3_bac"/>
</dbReference>
<dbReference type="PANTHER" id="PTHR13799:SF14">
    <property type="entry name" value="GTP CYCLOHYDROLASE 1 TYPE 2 HOMOLOG"/>
    <property type="match status" value="1"/>
</dbReference>
<dbReference type="PIRSF" id="PIRSF037489">
    <property type="entry name" value="UCP037489_NIF3_YqfO"/>
    <property type="match status" value="1"/>
</dbReference>
<dbReference type="AlphaFoldDB" id="A0A9E2KCL9"/>
<dbReference type="Pfam" id="PF01784">
    <property type="entry name" value="DUF34_NIF3"/>
    <property type="match status" value="1"/>
</dbReference>
<name>A0A9E2KCL9_9FIRM</name>
<comment type="caution">
    <text evidence="6">The sequence shown here is derived from an EMBL/GenBank/DDBJ whole genome shotgun (WGS) entry which is preliminary data.</text>
</comment>
<feature type="binding site" evidence="5">
    <location>
        <position position="329"/>
    </location>
    <ligand>
        <name>a divalent metal cation</name>
        <dbReference type="ChEBI" id="CHEBI:60240"/>
        <label>1</label>
    </ligand>
</feature>
<protein>
    <recommendedName>
        <fullName evidence="2 4">GTP cyclohydrolase 1 type 2 homolog</fullName>
    </recommendedName>
</protein>